<evidence type="ECO:0000259" key="2">
    <source>
        <dbReference type="PROSITE" id="PS50041"/>
    </source>
</evidence>
<dbReference type="SUPFAM" id="SSF56436">
    <property type="entry name" value="C-type lectin-like"/>
    <property type="match status" value="1"/>
</dbReference>
<dbReference type="OrthoDB" id="7647695at2759"/>
<evidence type="ECO:0000256" key="1">
    <source>
        <dbReference type="SAM" id="Coils"/>
    </source>
</evidence>
<dbReference type="InterPro" id="IPR001304">
    <property type="entry name" value="C-type_lectin-like"/>
</dbReference>
<dbReference type="InterPro" id="IPR016186">
    <property type="entry name" value="C-type_lectin-like/link_sf"/>
</dbReference>
<feature type="coiled-coil region" evidence="1">
    <location>
        <begin position="62"/>
        <end position="121"/>
    </location>
</feature>
<keyword evidence="1" id="KW-0175">Coiled coil</keyword>
<dbReference type="InterPro" id="IPR016187">
    <property type="entry name" value="CTDL_fold"/>
</dbReference>
<dbReference type="PANTHER" id="PTHR22803">
    <property type="entry name" value="MANNOSE, PHOSPHOLIPASE, LECTIN RECEPTOR RELATED"/>
    <property type="match status" value="1"/>
</dbReference>
<dbReference type="RefSeq" id="XP_016984349.1">
    <property type="nucleotide sequence ID" value="XM_017128860.1"/>
</dbReference>
<dbReference type="Pfam" id="PF00059">
    <property type="entry name" value="Lectin_C"/>
    <property type="match status" value="1"/>
</dbReference>
<dbReference type="Gene3D" id="3.10.100.10">
    <property type="entry name" value="Mannose-Binding Protein A, subunit A"/>
    <property type="match status" value="1"/>
</dbReference>
<proteinExistence type="predicted"/>
<evidence type="ECO:0000313" key="3">
    <source>
        <dbReference type="RefSeq" id="XP_016984349.1"/>
    </source>
</evidence>
<feature type="domain" description="C-type lectin" evidence="2">
    <location>
        <begin position="154"/>
        <end position="267"/>
    </location>
</feature>
<accession>A0A6P4F5N9</accession>
<dbReference type="AlphaFoldDB" id="A0A6P4F5N9"/>
<dbReference type="PROSITE" id="PS50041">
    <property type="entry name" value="C_TYPE_LECTIN_2"/>
    <property type="match status" value="1"/>
</dbReference>
<dbReference type="SMART" id="SM00034">
    <property type="entry name" value="CLECT"/>
    <property type="match status" value="1"/>
</dbReference>
<organism evidence="3">
    <name type="scientific">Drosophila rhopaloa</name>
    <name type="common">Fruit fly</name>
    <dbReference type="NCBI Taxonomy" id="1041015"/>
    <lineage>
        <taxon>Eukaryota</taxon>
        <taxon>Metazoa</taxon>
        <taxon>Ecdysozoa</taxon>
        <taxon>Arthropoda</taxon>
        <taxon>Hexapoda</taxon>
        <taxon>Insecta</taxon>
        <taxon>Pterygota</taxon>
        <taxon>Neoptera</taxon>
        <taxon>Endopterygota</taxon>
        <taxon>Diptera</taxon>
        <taxon>Brachycera</taxon>
        <taxon>Muscomorpha</taxon>
        <taxon>Ephydroidea</taxon>
        <taxon>Drosophilidae</taxon>
        <taxon>Drosophila</taxon>
        <taxon>Sophophora</taxon>
    </lineage>
</organism>
<sequence length="271" mass="31600">MFKFEIYLVYAFVGCNLYSIVKSQENVDSVCILKDAPSQCGAFCLSAQRPFIDHNYKVQRQMDSISEILNENQKRVDRMEKAILDKMGIIENGTLVTQANIERIQRENQANMDRIEKKTLETQPSLERIQRENQDTTDRIFQLVKSISMGLMCVESRCFYIENNFKQTWINAEDTCRKMGGHLAAFQNQKEFNAVTAKLHYGIKYWLGINDREKEGEFVTASGNPPKYLTWAVGQPDNYDDNENCVHIWDKMMNDLPCEFDQYYICQLDEV</sequence>
<dbReference type="CDD" id="cd00037">
    <property type="entry name" value="CLECT"/>
    <property type="match status" value="1"/>
</dbReference>
<reference evidence="3" key="1">
    <citation type="submission" date="2025-08" db="UniProtKB">
        <authorList>
            <consortium name="RefSeq"/>
        </authorList>
    </citation>
    <scope>IDENTIFICATION</scope>
</reference>
<name>A0A6P4F5N9_DRORH</name>
<protein>
    <submittedName>
        <fullName evidence="3">Lithostathine-1-alpha-like</fullName>
    </submittedName>
</protein>
<gene>
    <name evidence="3" type="primary">LOC108048307</name>
</gene>
<dbReference type="InterPro" id="IPR050111">
    <property type="entry name" value="C-type_lectin/snaclec_domain"/>
</dbReference>